<dbReference type="Pfam" id="PF25840">
    <property type="entry name" value="Ulvan_lyase_N"/>
    <property type="match status" value="1"/>
</dbReference>
<protein>
    <recommendedName>
        <fullName evidence="5">Tat (Twin-arginine translocation) pathway signal sequence</fullName>
    </recommendedName>
</protein>
<evidence type="ECO:0000259" key="1">
    <source>
        <dbReference type="Pfam" id="PF25840"/>
    </source>
</evidence>
<evidence type="ECO:0008006" key="5">
    <source>
        <dbReference type="Google" id="ProtNLM"/>
    </source>
</evidence>
<gene>
    <name evidence="3" type="ORF">HDF23_000228</name>
</gene>
<dbReference type="SUPFAM" id="SSF48208">
    <property type="entry name" value="Six-hairpin glycosidases"/>
    <property type="match status" value="1"/>
</dbReference>
<dbReference type="EMBL" id="JACHCB010000001">
    <property type="protein sequence ID" value="MBB6107498.1"/>
    <property type="molecule type" value="Genomic_DNA"/>
</dbReference>
<sequence length="638" mass="71220">MTLSRRSFIKTTAIGTVGLIGVSPPFANAFALHLSPPNDDLYALSDQLLGQWAKGLLALQVLDKSNTDNYGGLYCPANKTVHGRGSDAIYPFYHLAQKTGDSKYTDAAALLYRWMKTRVSQPDGSWLNEPVKGSWKGTTVFSSIALAETLKNHGSIMDSGFKAELTDRLQKAADYVYTNFSMEYGNVNYPITASYALSLIGTMLDIPKYKDKGREFAHTALKYITPKDGFIYGEGGPNSKASPKGCFSVDLGYNVEESLPSLVLYGLLTKDEEVLDAVTRSLRTHMEFMLPDGGWDNSWGTRNYKWTYWGSRTSDGCQAAYTLMADRDPRFYKVALRNTQLLQECTKDNLLYGGPHYVSHQVPVCVHHTFCHIKALTTILEHEHKPAKVSVDNINLPREEAYGIRAFSDIQTWLVAKGKFRGTITGYDREYKETKNGHATGGALTMLWHEKTGPIFAGSMNQYQLFEADNMQADTDPLSMPLTPRIELRVGESVFMNIHDLGAQIERGDISGQEVIKTRSKLVDKNQQNPPAGEVNCQITYHFTGERVIIKFSIEKSSYDDRTKIILPVVSRSTEKFMLHEKLIHVNKDKATLQITSTDKFTAMPTTNKGRVFNFVPGLEAIPLSIGQNEATIVVEVM</sequence>
<dbReference type="Pfam" id="PF25841">
    <property type="entry name" value="Ulvan_lyase_C"/>
    <property type="match status" value="1"/>
</dbReference>
<dbReference type="Proteomes" id="UP000541583">
    <property type="component" value="Unassembled WGS sequence"/>
</dbReference>
<reference evidence="3 4" key="1">
    <citation type="submission" date="2020-08" db="EMBL/GenBank/DDBJ databases">
        <title>Genomic Encyclopedia of Type Strains, Phase IV (KMG-V): Genome sequencing to study the core and pangenomes of soil and plant-associated prokaryotes.</title>
        <authorList>
            <person name="Whitman W."/>
        </authorList>
    </citation>
    <scope>NUCLEOTIDE SEQUENCE [LARGE SCALE GENOMIC DNA]</scope>
    <source>
        <strain evidence="3 4">ANJLi2</strain>
    </source>
</reference>
<comment type="caution">
    <text evidence="3">The sequence shown here is derived from an EMBL/GenBank/DDBJ whole genome shotgun (WGS) entry which is preliminary data.</text>
</comment>
<proteinExistence type="predicted"/>
<organism evidence="3 4">
    <name type="scientific">Mucilaginibacter lappiensis</name>
    <dbReference type="NCBI Taxonomy" id="354630"/>
    <lineage>
        <taxon>Bacteria</taxon>
        <taxon>Pseudomonadati</taxon>
        <taxon>Bacteroidota</taxon>
        <taxon>Sphingobacteriia</taxon>
        <taxon>Sphingobacteriales</taxon>
        <taxon>Sphingobacteriaceae</taxon>
        <taxon>Mucilaginibacter</taxon>
    </lineage>
</organism>
<evidence type="ECO:0000259" key="2">
    <source>
        <dbReference type="Pfam" id="PF25841"/>
    </source>
</evidence>
<feature type="domain" description="Broad-specificity ulvan lyase C-terminal" evidence="2">
    <location>
        <begin position="404"/>
        <end position="632"/>
    </location>
</feature>
<dbReference type="InterPro" id="IPR006311">
    <property type="entry name" value="TAT_signal"/>
</dbReference>
<keyword evidence="4" id="KW-1185">Reference proteome</keyword>
<name>A0ABR6PCM0_9SPHI</name>
<evidence type="ECO:0000313" key="3">
    <source>
        <dbReference type="EMBL" id="MBB6107498.1"/>
    </source>
</evidence>
<dbReference type="InterPro" id="IPR058908">
    <property type="entry name" value="P29_C"/>
</dbReference>
<dbReference type="RefSeq" id="WP_076370173.1">
    <property type="nucleotide sequence ID" value="NZ_FTMG01000001.1"/>
</dbReference>
<evidence type="ECO:0000313" key="4">
    <source>
        <dbReference type="Proteomes" id="UP000541583"/>
    </source>
</evidence>
<dbReference type="InterPro" id="IPR008928">
    <property type="entry name" value="6-hairpin_glycosidase_sf"/>
</dbReference>
<dbReference type="PROSITE" id="PS51318">
    <property type="entry name" value="TAT"/>
    <property type="match status" value="1"/>
</dbReference>
<dbReference type="InterPro" id="IPR058907">
    <property type="entry name" value="P29_N"/>
</dbReference>
<accession>A0ABR6PCM0</accession>
<feature type="domain" description="Broad-specificity ulvan lyase N-terminal" evidence="1">
    <location>
        <begin position="50"/>
        <end position="398"/>
    </location>
</feature>